<protein>
    <recommendedName>
        <fullName evidence="13">ATP synthase subunit b</fullName>
    </recommendedName>
    <alternativeName>
        <fullName evidence="13">ATP synthase F(0) sector subunit b</fullName>
    </alternativeName>
    <alternativeName>
        <fullName evidence="13">ATPase subunit I</fullName>
    </alternativeName>
    <alternativeName>
        <fullName evidence="13">F-type ATPase subunit b</fullName>
        <shortName evidence="13">F-ATPase subunit b</shortName>
    </alternativeName>
</protein>
<dbReference type="PANTHER" id="PTHR33445">
    <property type="entry name" value="ATP SYNTHASE SUBUNIT B', CHLOROPLASTIC"/>
    <property type="match status" value="1"/>
</dbReference>
<evidence type="ECO:0000313" key="16">
    <source>
        <dbReference type="EMBL" id="BFP48216.1"/>
    </source>
</evidence>
<keyword evidence="7 13" id="KW-1133">Transmembrane helix</keyword>
<evidence type="ECO:0000256" key="1">
    <source>
        <dbReference type="ARBA" id="ARBA00004162"/>
    </source>
</evidence>
<keyword evidence="15" id="KW-0175">Coiled coil</keyword>
<dbReference type="GO" id="GO:0005886">
    <property type="term" value="C:plasma membrane"/>
    <property type="evidence" value="ECO:0007669"/>
    <property type="project" value="UniProtKB-SubCell"/>
</dbReference>
<proteinExistence type="inferred from homology"/>
<evidence type="ECO:0000256" key="4">
    <source>
        <dbReference type="ARBA" id="ARBA00022547"/>
    </source>
</evidence>
<dbReference type="InterPro" id="IPR028987">
    <property type="entry name" value="ATP_synth_B-like_membr_sf"/>
</dbReference>
<keyword evidence="13" id="KW-1003">Cell membrane</keyword>
<dbReference type="InterPro" id="IPR050059">
    <property type="entry name" value="ATP_synthase_B_chain"/>
</dbReference>
<dbReference type="PANTHER" id="PTHR33445:SF1">
    <property type="entry name" value="ATP SYNTHASE SUBUNIT B"/>
    <property type="match status" value="1"/>
</dbReference>
<evidence type="ECO:0000256" key="11">
    <source>
        <dbReference type="ARBA" id="ARBA00025198"/>
    </source>
</evidence>
<evidence type="ECO:0000256" key="10">
    <source>
        <dbReference type="ARBA" id="ARBA00023310"/>
    </source>
</evidence>
<keyword evidence="6 13" id="KW-0375">Hydrogen ion transport</keyword>
<dbReference type="SUPFAM" id="SSF81573">
    <property type="entry name" value="F1F0 ATP synthase subunit B, membrane domain"/>
    <property type="match status" value="1"/>
</dbReference>
<gene>
    <name evidence="13" type="primary">atpF</name>
    <name evidence="16" type="ORF">KCMC57_45840</name>
</gene>
<evidence type="ECO:0000256" key="13">
    <source>
        <dbReference type="HAMAP-Rule" id="MF_01398"/>
    </source>
</evidence>
<dbReference type="GO" id="GO:0045259">
    <property type="term" value="C:proton-transporting ATP synthase complex"/>
    <property type="evidence" value="ECO:0007669"/>
    <property type="project" value="UniProtKB-KW"/>
</dbReference>
<comment type="function">
    <text evidence="13">Component of the F(0) channel, it forms part of the peripheral stalk, linking F(1) to F(0).</text>
</comment>
<dbReference type="GO" id="GO:0046961">
    <property type="term" value="F:proton-transporting ATPase activity, rotational mechanism"/>
    <property type="evidence" value="ECO:0007669"/>
    <property type="project" value="TreeGrafter"/>
</dbReference>
<evidence type="ECO:0000256" key="3">
    <source>
        <dbReference type="ARBA" id="ARBA00022448"/>
    </source>
</evidence>
<comment type="subcellular location">
    <subcellularLocation>
        <location evidence="1 13">Cell membrane</location>
        <topology evidence="1 13">Single-pass membrane protein</topology>
    </subcellularLocation>
</comment>
<evidence type="ECO:0000256" key="12">
    <source>
        <dbReference type="ARBA" id="ARBA00025830"/>
    </source>
</evidence>
<evidence type="ECO:0000256" key="14">
    <source>
        <dbReference type="RuleBase" id="RU003848"/>
    </source>
</evidence>
<name>A0AB33JYD9_9ACTN</name>
<comment type="similarity">
    <text evidence="2 13 14">Belongs to the ATPase B chain family.</text>
</comment>
<feature type="coiled-coil region" evidence="15">
    <location>
        <begin position="49"/>
        <end position="90"/>
    </location>
</feature>
<organism evidence="16">
    <name type="scientific">Kitasatospora sp. CMC57</name>
    <dbReference type="NCBI Taxonomy" id="3231513"/>
    <lineage>
        <taxon>Bacteria</taxon>
        <taxon>Bacillati</taxon>
        <taxon>Actinomycetota</taxon>
        <taxon>Actinomycetes</taxon>
        <taxon>Kitasatosporales</taxon>
        <taxon>Streptomycetaceae</taxon>
        <taxon>Kitasatospora</taxon>
    </lineage>
</organism>
<feature type="transmembrane region" description="Helical" evidence="13">
    <location>
        <begin position="20"/>
        <end position="38"/>
    </location>
</feature>
<dbReference type="HAMAP" id="MF_01398">
    <property type="entry name" value="ATP_synth_b_bprime"/>
    <property type="match status" value="1"/>
</dbReference>
<dbReference type="InterPro" id="IPR002146">
    <property type="entry name" value="ATP_synth_b/b'su_bac/chlpt"/>
</dbReference>
<keyword evidence="8 13" id="KW-0406">Ion transport</keyword>
<evidence type="ECO:0000256" key="7">
    <source>
        <dbReference type="ARBA" id="ARBA00022989"/>
    </source>
</evidence>
<evidence type="ECO:0000256" key="8">
    <source>
        <dbReference type="ARBA" id="ARBA00023065"/>
    </source>
</evidence>
<keyword evidence="4 13" id="KW-0138">CF(0)</keyword>
<keyword evidence="10 13" id="KW-0066">ATP synthesis</keyword>
<comment type="function">
    <text evidence="11 13">F(1)F(0) ATP synthase produces ATP from ADP in the presence of a proton or sodium gradient. F-type ATPases consist of two structural domains, F(1) containing the extramembraneous catalytic core and F(0) containing the membrane proton channel, linked together by a central stalk and a peripheral stalk. During catalysis, ATP synthesis in the catalytic domain of F(1) is coupled via a rotary mechanism of the central stalk subunits to proton translocation.</text>
</comment>
<dbReference type="AlphaFoldDB" id="A0AB33JYD9"/>
<keyword evidence="9 13" id="KW-0472">Membrane</keyword>
<keyword evidence="5 13" id="KW-0812">Transmembrane</keyword>
<dbReference type="RefSeq" id="WP_407990464.1">
    <property type="nucleotide sequence ID" value="NZ_AP035881.2"/>
</dbReference>
<sequence>MDVDIAADLGPLQPDLPSTLVGLALLAVILVVLGRVLFPRLERTLAERHEAIEGRLEHAEELRAEARETYAEYRQVLNEAHHEAARIRQEAAEEGAALVAAARAEGLAEREGLVAAGRSALSVDRELAELELRADVGMLAVELAGRVVGEPLGEFADRRDSVGRFFSEH</sequence>
<evidence type="ECO:0000256" key="5">
    <source>
        <dbReference type="ARBA" id="ARBA00022692"/>
    </source>
</evidence>
<evidence type="ECO:0000256" key="2">
    <source>
        <dbReference type="ARBA" id="ARBA00005513"/>
    </source>
</evidence>
<comment type="subunit">
    <text evidence="12 13">F-type ATPases have 2 components, F(1) - the catalytic core - and F(0) - the membrane proton channel. F(1) has five subunits: alpha(3), beta(3), gamma(1), delta(1), epsilon(1). F(0) has three main subunits: a(1), b(2) and c(10-14). The alpha and beta chains form an alternating ring which encloses part of the gamma chain. F(1) is attached to F(0) by a central stalk formed by the gamma and epsilon chains, while a peripheral stalk is formed by the delta and b chains.</text>
</comment>
<keyword evidence="3 13" id="KW-0813">Transport</keyword>
<evidence type="ECO:0000256" key="9">
    <source>
        <dbReference type="ARBA" id="ARBA00023136"/>
    </source>
</evidence>
<dbReference type="GO" id="GO:0046933">
    <property type="term" value="F:proton-transporting ATP synthase activity, rotational mechanism"/>
    <property type="evidence" value="ECO:0007669"/>
    <property type="project" value="UniProtKB-UniRule"/>
</dbReference>
<dbReference type="Pfam" id="PF00430">
    <property type="entry name" value="ATP-synt_B"/>
    <property type="match status" value="1"/>
</dbReference>
<dbReference type="CDD" id="cd06503">
    <property type="entry name" value="ATP-synt_Fo_b"/>
    <property type="match status" value="1"/>
</dbReference>
<evidence type="ECO:0000256" key="15">
    <source>
        <dbReference type="SAM" id="Coils"/>
    </source>
</evidence>
<accession>A0AB33JYD9</accession>
<dbReference type="EMBL" id="AP035881">
    <property type="protein sequence ID" value="BFP48216.1"/>
    <property type="molecule type" value="Genomic_DNA"/>
</dbReference>
<evidence type="ECO:0000256" key="6">
    <source>
        <dbReference type="ARBA" id="ARBA00022781"/>
    </source>
</evidence>
<reference evidence="16" key="1">
    <citation type="submission" date="2024-07" db="EMBL/GenBank/DDBJ databases">
        <title>Complete genome sequences of cellulolytic bacteria, Kitasatospora sp. CMC57 and Streptomyces sp. CMC78, isolated from Japanese agricultural soil.</title>
        <authorList>
            <person name="Hashimoto T."/>
            <person name="Ito M."/>
            <person name="Iwamoto M."/>
            <person name="Fukahori D."/>
            <person name="Shoda T."/>
            <person name="Sakoda M."/>
            <person name="Morohoshi T."/>
            <person name="Mitsuboshi M."/>
            <person name="Nishizawa T."/>
        </authorList>
    </citation>
    <scope>NUCLEOTIDE SEQUENCE</scope>
    <source>
        <strain evidence="16">CMC57</strain>
    </source>
</reference>